<keyword evidence="1" id="KW-0472">Membrane</keyword>
<evidence type="ECO:0000256" key="1">
    <source>
        <dbReference type="SAM" id="Phobius"/>
    </source>
</evidence>
<dbReference type="InterPro" id="IPR018764">
    <property type="entry name" value="RskA_C"/>
</dbReference>
<name>A0A916RVW8_9BACI</name>
<evidence type="ECO:0000259" key="2">
    <source>
        <dbReference type="Pfam" id="PF10099"/>
    </source>
</evidence>
<reference evidence="3" key="2">
    <citation type="submission" date="2020-09" db="EMBL/GenBank/DDBJ databases">
        <authorList>
            <person name="Sun Q."/>
            <person name="Zhou Y."/>
        </authorList>
    </citation>
    <scope>NUCLEOTIDE SEQUENCE</scope>
    <source>
        <strain evidence="3">CGMCC 1.12408</strain>
    </source>
</reference>
<dbReference type="InterPro" id="IPR041916">
    <property type="entry name" value="Anti_sigma_zinc_sf"/>
</dbReference>
<dbReference type="Pfam" id="PF10099">
    <property type="entry name" value="RskA_C"/>
    <property type="match status" value="1"/>
</dbReference>
<gene>
    <name evidence="3" type="ORF">GCM10008025_16140</name>
</gene>
<reference evidence="3" key="1">
    <citation type="journal article" date="2014" name="Int. J. Syst. Evol. Microbiol.">
        <title>Complete genome sequence of Corynebacterium casei LMG S-19264T (=DSM 44701T), isolated from a smear-ripened cheese.</title>
        <authorList>
            <consortium name="US DOE Joint Genome Institute (JGI-PGF)"/>
            <person name="Walter F."/>
            <person name="Albersmeier A."/>
            <person name="Kalinowski J."/>
            <person name="Ruckert C."/>
        </authorList>
    </citation>
    <scope>NUCLEOTIDE SEQUENCE</scope>
    <source>
        <strain evidence="3">CGMCC 1.12408</strain>
    </source>
</reference>
<feature type="transmembrane region" description="Helical" evidence="1">
    <location>
        <begin position="79"/>
        <end position="99"/>
    </location>
</feature>
<keyword evidence="1" id="KW-1133">Transmembrane helix</keyword>
<evidence type="ECO:0000313" key="4">
    <source>
        <dbReference type="Proteomes" id="UP000613512"/>
    </source>
</evidence>
<keyword evidence="4" id="KW-1185">Reference proteome</keyword>
<dbReference type="EMBL" id="BMEY01000007">
    <property type="protein sequence ID" value="GGA73166.1"/>
    <property type="molecule type" value="Genomic_DNA"/>
</dbReference>
<keyword evidence="1" id="KW-0812">Transmembrane</keyword>
<feature type="domain" description="Anti-sigma K factor RskA C-terminal" evidence="2">
    <location>
        <begin position="130"/>
        <end position="228"/>
    </location>
</feature>
<dbReference type="AlphaFoldDB" id="A0A916RVW8"/>
<sequence>MKHLTEDILVDYVLGSLHSEQIKNVNKHVLICEECRERVSLWQQLTAKESELIPSKELQQRIMATIDSQPKSKKKKHQFYYIVASTAVTIFLASILVFVNQSSHDLTESKEEYITAQHNLIPEQSFLNRPETNRLDIFPVSLDKNIKGDVWLNEATNELIFQVDGLEPLTAHDYQVWLIHEDNVWKDELLQFENGRVQVYYKGPDVGTIRFIKVSVEPIGGSHTPTGPETLFIDLHQ</sequence>
<dbReference type="GO" id="GO:0005886">
    <property type="term" value="C:plasma membrane"/>
    <property type="evidence" value="ECO:0007669"/>
    <property type="project" value="InterPro"/>
</dbReference>
<evidence type="ECO:0000313" key="3">
    <source>
        <dbReference type="EMBL" id="GGA73166.1"/>
    </source>
</evidence>
<protein>
    <recommendedName>
        <fullName evidence="2">Anti-sigma K factor RskA C-terminal domain-containing protein</fullName>
    </recommendedName>
</protein>
<accession>A0A916RVW8</accession>
<dbReference type="Proteomes" id="UP000613512">
    <property type="component" value="Unassembled WGS sequence"/>
</dbReference>
<comment type="caution">
    <text evidence="3">The sequence shown here is derived from an EMBL/GenBank/DDBJ whole genome shotgun (WGS) entry which is preliminary data.</text>
</comment>
<dbReference type="RefSeq" id="WP_188384178.1">
    <property type="nucleotide sequence ID" value="NZ_BMEY01000007.1"/>
</dbReference>
<dbReference type="Gene3D" id="1.10.10.1320">
    <property type="entry name" value="Anti-sigma factor, zinc-finger domain"/>
    <property type="match status" value="1"/>
</dbReference>
<organism evidence="3 4">
    <name type="scientific">Ornithinibacillus halotolerans</name>
    <dbReference type="NCBI Taxonomy" id="1274357"/>
    <lineage>
        <taxon>Bacteria</taxon>
        <taxon>Bacillati</taxon>
        <taxon>Bacillota</taxon>
        <taxon>Bacilli</taxon>
        <taxon>Bacillales</taxon>
        <taxon>Bacillaceae</taxon>
        <taxon>Ornithinibacillus</taxon>
    </lineage>
</organism>
<proteinExistence type="predicted"/>